<keyword evidence="2" id="KW-1185">Reference proteome</keyword>
<dbReference type="Pfam" id="PF07849">
    <property type="entry name" value="DUF1641"/>
    <property type="match status" value="1"/>
</dbReference>
<accession>A0A975D9V0</accession>
<sequence>MATCNELLGDVLGALNNPNIQKGLYFLTSSKAALSSCSNNCE</sequence>
<gene>
    <name evidence="1" type="ORF">J1N51_09020</name>
</gene>
<dbReference type="RefSeq" id="WP_208830568.1">
    <property type="nucleotide sequence ID" value="NZ_CP072110.1"/>
</dbReference>
<proteinExistence type="predicted"/>
<protein>
    <submittedName>
        <fullName evidence="1">DUF1641 domain-containing protein</fullName>
    </submittedName>
</protein>
<evidence type="ECO:0000313" key="2">
    <source>
        <dbReference type="Proteomes" id="UP000682739"/>
    </source>
</evidence>
<name>A0A975D9V0_9GAMM</name>
<dbReference type="Proteomes" id="UP000682739">
    <property type="component" value="Chromosome"/>
</dbReference>
<dbReference type="KEGG" id="psym:J1N51_09020"/>
<evidence type="ECO:0000313" key="1">
    <source>
        <dbReference type="EMBL" id="QTH62903.1"/>
    </source>
</evidence>
<organism evidence="1 2">
    <name type="scientific">Psychrosphaera ytuae</name>
    <dbReference type="NCBI Taxonomy" id="2820710"/>
    <lineage>
        <taxon>Bacteria</taxon>
        <taxon>Pseudomonadati</taxon>
        <taxon>Pseudomonadota</taxon>
        <taxon>Gammaproteobacteria</taxon>
        <taxon>Alteromonadales</taxon>
        <taxon>Pseudoalteromonadaceae</taxon>
        <taxon>Psychrosphaera</taxon>
    </lineage>
</organism>
<reference evidence="1" key="1">
    <citation type="submission" date="2021-03" db="EMBL/GenBank/DDBJ databases">
        <title>Description of Psychrosphaera ytuae sp. nov. isolated from deep sea sediment of South China Sea.</title>
        <authorList>
            <person name="Zhang J."/>
            <person name="Xu X.-D."/>
        </authorList>
    </citation>
    <scope>NUCLEOTIDE SEQUENCE</scope>
    <source>
        <strain evidence="1">MTZ26</strain>
    </source>
</reference>
<dbReference type="AlphaFoldDB" id="A0A975D9V0"/>
<dbReference type="InterPro" id="IPR012440">
    <property type="entry name" value="DUF1641"/>
</dbReference>
<dbReference type="EMBL" id="CP072110">
    <property type="protein sequence ID" value="QTH62903.1"/>
    <property type="molecule type" value="Genomic_DNA"/>
</dbReference>